<accession>A0A8X6MH29</accession>
<dbReference type="AlphaFoldDB" id="A0A8X6MH29"/>
<dbReference type="EMBL" id="BMAV01027261">
    <property type="protein sequence ID" value="GFS57641.1"/>
    <property type="molecule type" value="Genomic_DNA"/>
</dbReference>
<proteinExistence type="predicted"/>
<organism evidence="1 2">
    <name type="scientific">Trichonephila inaurata madagascariensis</name>
    <dbReference type="NCBI Taxonomy" id="2747483"/>
    <lineage>
        <taxon>Eukaryota</taxon>
        <taxon>Metazoa</taxon>
        <taxon>Ecdysozoa</taxon>
        <taxon>Arthropoda</taxon>
        <taxon>Chelicerata</taxon>
        <taxon>Arachnida</taxon>
        <taxon>Araneae</taxon>
        <taxon>Araneomorphae</taxon>
        <taxon>Entelegynae</taxon>
        <taxon>Araneoidea</taxon>
        <taxon>Nephilidae</taxon>
        <taxon>Trichonephila</taxon>
        <taxon>Trichonephila inaurata</taxon>
    </lineage>
</organism>
<keyword evidence="2" id="KW-1185">Reference proteome</keyword>
<gene>
    <name evidence="1" type="ORF">TNIN_184711</name>
</gene>
<dbReference type="Proteomes" id="UP000886998">
    <property type="component" value="Unassembled WGS sequence"/>
</dbReference>
<sequence>MIVLGSIATQIRALGHEIANLSKDYHVPIYGKGNVIQLIGIFVEKKIESLDMCSLAINIIIIVTVDHCEQAARSSAVQSKSR</sequence>
<evidence type="ECO:0000313" key="2">
    <source>
        <dbReference type="Proteomes" id="UP000886998"/>
    </source>
</evidence>
<name>A0A8X6MH29_9ARAC</name>
<reference evidence="1" key="1">
    <citation type="submission" date="2020-08" db="EMBL/GenBank/DDBJ databases">
        <title>Multicomponent nature underlies the extraordinary mechanical properties of spider dragline silk.</title>
        <authorList>
            <person name="Kono N."/>
            <person name="Nakamura H."/>
            <person name="Mori M."/>
            <person name="Yoshida Y."/>
            <person name="Ohtoshi R."/>
            <person name="Malay A.D."/>
            <person name="Moran D.A.P."/>
            <person name="Tomita M."/>
            <person name="Numata K."/>
            <person name="Arakawa K."/>
        </authorList>
    </citation>
    <scope>NUCLEOTIDE SEQUENCE</scope>
</reference>
<protein>
    <submittedName>
        <fullName evidence="1">Uncharacterized protein</fullName>
    </submittedName>
</protein>
<comment type="caution">
    <text evidence="1">The sequence shown here is derived from an EMBL/GenBank/DDBJ whole genome shotgun (WGS) entry which is preliminary data.</text>
</comment>
<evidence type="ECO:0000313" key="1">
    <source>
        <dbReference type="EMBL" id="GFS57641.1"/>
    </source>
</evidence>